<evidence type="ECO:0000313" key="2">
    <source>
        <dbReference type="Proteomes" id="UP000054279"/>
    </source>
</evidence>
<feature type="non-terminal residue" evidence="1">
    <location>
        <position position="1"/>
    </location>
</feature>
<reference evidence="1 2" key="1">
    <citation type="submission" date="2014-06" db="EMBL/GenBank/DDBJ databases">
        <title>Evolutionary Origins and Diversification of the Mycorrhizal Mutualists.</title>
        <authorList>
            <consortium name="DOE Joint Genome Institute"/>
            <consortium name="Mycorrhizal Genomics Consortium"/>
            <person name="Kohler A."/>
            <person name="Kuo A."/>
            <person name="Nagy L.G."/>
            <person name="Floudas D."/>
            <person name="Copeland A."/>
            <person name="Barry K.W."/>
            <person name="Cichocki N."/>
            <person name="Veneault-Fourrey C."/>
            <person name="LaButti K."/>
            <person name="Lindquist E.A."/>
            <person name="Lipzen A."/>
            <person name="Lundell T."/>
            <person name="Morin E."/>
            <person name="Murat C."/>
            <person name="Riley R."/>
            <person name="Ohm R."/>
            <person name="Sun H."/>
            <person name="Tunlid A."/>
            <person name="Henrissat B."/>
            <person name="Grigoriev I.V."/>
            <person name="Hibbett D.S."/>
            <person name="Martin F."/>
        </authorList>
    </citation>
    <scope>NUCLEOTIDE SEQUENCE [LARGE SCALE GENOMIC DNA]</scope>
    <source>
        <strain evidence="1 2">SS14</strain>
    </source>
</reference>
<keyword evidence="2" id="KW-1185">Reference proteome</keyword>
<sequence length="80" mass="9106">LPSGEQQEFYYPDDHPEFGGCFKGMKKILEEQGLIREANLNAEYVNFKCADLNAACCCRCVLFNQLDFIAQKPAIQLIPF</sequence>
<gene>
    <name evidence="1" type="ORF">M422DRAFT_172421</name>
</gene>
<dbReference type="OrthoDB" id="10039611at2759"/>
<dbReference type="HOGENOM" id="CLU_2596784_0_0_1"/>
<dbReference type="EMBL" id="KN837137">
    <property type="protein sequence ID" value="KIJ41419.1"/>
    <property type="molecule type" value="Genomic_DNA"/>
</dbReference>
<organism evidence="1 2">
    <name type="scientific">Sphaerobolus stellatus (strain SS14)</name>
    <dbReference type="NCBI Taxonomy" id="990650"/>
    <lineage>
        <taxon>Eukaryota</taxon>
        <taxon>Fungi</taxon>
        <taxon>Dikarya</taxon>
        <taxon>Basidiomycota</taxon>
        <taxon>Agaricomycotina</taxon>
        <taxon>Agaricomycetes</taxon>
        <taxon>Phallomycetidae</taxon>
        <taxon>Geastrales</taxon>
        <taxon>Sphaerobolaceae</taxon>
        <taxon>Sphaerobolus</taxon>
    </lineage>
</organism>
<dbReference type="AlphaFoldDB" id="A0A0C9V3C9"/>
<dbReference type="Proteomes" id="UP000054279">
    <property type="component" value="Unassembled WGS sequence"/>
</dbReference>
<accession>A0A0C9V3C9</accession>
<name>A0A0C9V3C9_SPHS4</name>
<proteinExistence type="predicted"/>
<evidence type="ECO:0000313" key="1">
    <source>
        <dbReference type="EMBL" id="KIJ41419.1"/>
    </source>
</evidence>
<protein>
    <submittedName>
        <fullName evidence="1">Uncharacterized protein</fullName>
    </submittedName>
</protein>